<dbReference type="PANTHER" id="PTHR32470">
    <property type="entry name" value="ADH DEHYDROGENASE [UBIQUINONE] 1 ALPHA SUBCOMPLEX ASSEMBLY FACTOR 2"/>
    <property type="match status" value="1"/>
</dbReference>
<dbReference type="AlphaFoldDB" id="S3D045"/>
<proteinExistence type="inferred from homology"/>
<dbReference type="KEGG" id="glz:GLAREA_11969"/>
<gene>
    <name evidence="3" type="ORF">GLAREA_11969</name>
</gene>
<sequence>MSSKPFGPIKTLWLKWKAQKWVPGRKRFLVGLDLHGNTFWEFRDTLNSHQHRMRRIVQYPGRTHASDVKVSPQWMQWLRHTRTDAPSIAEQSQDVVRQANLKILAAQADKRWNDKASVLDAPGHVRGQPLPALGLGMAQSDKATGKSEGRTSVVDDTTEPESVGEVPDSVKEQGKMEEKKVKEEKDDPWKRAQGSAGEQWQPQAWSGGKAASRR</sequence>
<name>S3D045_GLAL2</name>
<organism evidence="3 4">
    <name type="scientific">Glarea lozoyensis (strain ATCC 20868 / MF5171)</name>
    <dbReference type="NCBI Taxonomy" id="1116229"/>
    <lineage>
        <taxon>Eukaryota</taxon>
        <taxon>Fungi</taxon>
        <taxon>Dikarya</taxon>
        <taxon>Ascomycota</taxon>
        <taxon>Pezizomycotina</taxon>
        <taxon>Leotiomycetes</taxon>
        <taxon>Helotiales</taxon>
        <taxon>Helotiaceae</taxon>
        <taxon>Glarea</taxon>
    </lineage>
</organism>
<protein>
    <submittedName>
        <fullName evidence="3">Uncharacterized protein</fullName>
    </submittedName>
</protein>
<dbReference type="EMBL" id="KE145360">
    <property type="protein sequence ID" value="EPE31887.1"/>
    <property type="molecule type" value="Genomic_DNA"/>
</dbReference>
<dbReference type="RefSeq" id="XP_008080942.1">
    <property type="nucleotide sequence ID" value="XM_008082751.1"/>
</dbReference>
<evidence type="ECO:0000313" key="4">
    <source>
        <dbReference type="Proteomes" id="UP000016922"/>
    </source>
</evidence>
<evidence type="ECO:0000256" key="2">
    <source>
        <dbReference type="SAM" id="MobiDB-lite"/>
    </source>
</evidence>
<keyword evidence="4" id="KW-1185">Reference proteome</keyword>
<dbReference type="GO" id="GO:0032981">
    <property type="term" value="P:mitochondrial respiratory chain complex I assembly"/>
    <property type="evidence" value="ECO:0007669"/>
    <property type="project" value="TreeGrafter"/>
</dbReference>
<dbReference type="GeneID" id="19471010"/>
<dbReference type="eggNOG" id="ENOG502S4QH">
    <property type="taxonomic scope" value="Eukaryota"/>
</dbReference>
<dbReference type="PANTHER" id="PTHR32470:SF2">
    <property type="entry name" value="NADH DEHYDROGENASE [UBIQUINONE] 1 ALPHA SUBCOMPLEX ASSEMBLY FACTOR 2"/>
    <property type="match status" value="1"/>
</dbReference>
<accession>S3D045</accession>
<dbReference type="InterPro" id="IPR052618">
    <property type="entry name" value="ComplexI_NDUFA12"/>
</dbReference>
<dbReference type="STRING" id="1116229.S3D045"/>
<feature type="region of interest" description="Disordered" evidence="2">
    <location>
        <begin position="120"/>
        <end position="214"/>
    </location>
</feature>
<dbReference type="InterPro" id="IPR007763">
    <property type="entry name" value="NDUFA12"/>
</dbReference>
<feature type="compositionally biased region" description="Basic and acidic residues" evidence="2">
    <location>
        <begin position="168"/>
        <end position="190"/>
    </location>
</feature>
<dbReference type="OMA" id="TAQWHQW"/>
<evidence type="ECO:0000256" key="1">
    <source>
        <dbReference type="ARBA" id="ARBA00007355"/>
    </source>
</evidence>
<dbReference type="OrthoDB" id="10255576at2759"/>
<comment type="similarity">
    <text evidence="1">Belongs to the complex I NDUFA12 subunit family.</text>
</comment>
<dbReference type="GO" id="GO:0005739">
    <property type="term" value="C:mitochondrion"/>
    <property type="evidence" value="ECO:0007669"/>
    <property type="project" value="TreeGrafter"/>
</dbReference>
<evidence type="ECO:0000313" key="3">
    <source>
        <dbReference type="EMBL" id="EPE31887.1"/>
    </source>
</evidence>
<dbReference type="Proteomes" id="UP000016922">
    <property type="component" value="Unassembled WGS sequence"/>
</dbReference>
<reference evidence="3 4" key="1">
    <citation type="journal article" date="2013" name="BMC Genomics">
        <title>Genomics-driven discovery of the pneumocandin biosynthetic gene cluster in the fungus Glarea lozoyensis.</title>
        <authorList>
            <person name="Chen L."/>
            <person name="Yue Q."/>
            <person name="Zhang X."/>
            <person name="Xiang M."/>
            <person name="Wang C."/>
            <person name="Li S."/>
            <person name="Che Y."/>
            <person name="Ortiz-Lopez F.J."/>
            <person name="Bills G.F."/>
            <person name="Liu X."/>
            <person name="An Z."/>
        </authorList>
    </citation>
    <scope>NUCLEOTIDE SEQUENCE [LARGE SCALE GENOMIC DNA]</scope>
    <source>
        <strain evidence="4">ATCC 20868 / MF5171</strain>
    </source>
</reference>
<dbReference type="HOGENOM" id="CLU_067876_0_0_1"/>
<dbReference type="Pfam" id="PF05071">
    <property type="entry name" value="NDUFA12"/>
    <property type="match status" value="1"/>
</dbReference>
<dbReference type="GO" id="GO:0045271">
    <property type="term" value="C:respiratory chain complex I"/>
    <property type="evidence" value="ECO:0007669"/>
    <property type="project" value="InterPro"/>
</dbReference>